<dbReference type="GO" id="GO:0005737">
    <property type="term" value="C:cytoplasm"/>
    <property type="evidence" value="ECO:0007669"/>
    <property type="project" value="UniProtKB-ARBA"/>
</dbReference>
<dbReference type="InterPro" id="IPR008628">
    <property type="entry name" value="GPP34-like"/>
</dbReference>
<protein>
    <recommendedName>
        <fullName evidence="7">Golgi phosphoprotein 3 (GPP34)</fullName>
    </recommendedName>
</protein>
<dbReference type="Gene3D" id="1.10.3630.10">
    <property type="entry name" value="yeast vps74-n-term truncation variant domain like"/>
    <property type="match status" value="1"/>
</dbReference>
<organism evidence="5 6">
    <name type="scientific">Pelotomaculum schinkii</name>
    <dbReference type="NCBI Taxonomy" id="78350"/>
    <lineage>
        <taxon>Bacteria</taxon>
        <taxon>Bacillati</taxon>
        <taxon>Bacillota</taxon>
        <taxon>Clostridia</taxon>
        <taxon>Eubacteriales</taxon>
        <taxon>Desulfotomaculaceae</taxon>
        <taxon>Pelotomaculum</taxon>
    </lineage>
</organism>
<evidence type="ECO:0000256" key="2">
    <source>
        <dbReference type="ARBA" id="ARBA00023034"/>
    </source>
</evidence>
<evidence type="ECO:0000256" key="4">
    <source>
        <dbReference type="ARBA" id="ARBA00023136"/>
    </source>
</evidence>
<proteinExistence type="predicted"/>
<name>A0A4Y7R5Y7_9FIRM</name>
<comment type="caution">
    <text evidence="5">The sequence shown here is derived from an EMBL/GenBank/DDBJ whole genome shotgun (WGS) entry which is preliminary data.</text>
</comment>
<evidence type="ECO:0000313" key="6">
    <source>
        <dbReference type="Proteomes" id="UP000298324"/>
    </source>
</evidence>
<reference evidence="5 6" key="1">
    <citation type="journal article" date="2018" name="Environ. Microbiol.">
        <title>Novel energy conservation strategies and behaviour of Pelotomaculum schinkii driving syntrophic propionate catabolism.</title>
        <authorList>
            <person name="Hidalgo-Ahumada C.A.P."/>
            <person name="Nobu M.K."/>
            <person name="Narihiro T."/>
            <person name="Tamaki H."/>
            <person name="Liu W.T."/>
            <person name="Kamagata Y."/>
            <person name="Stams A.J.M."/>
            <person name="Imachi H."/>
            <person name="Sousa D.Z."/>
        </authorList>
    </citation>
    <scope>NUCLEOTIDE SEQUENCE [LARGE SCALE GENOMIC DNA]</scope>
    <source>
        <strain evidence="5 6">HH</strain>
    </source>
</reference>
<evidence type="ECO:0008006" key="7">
    <source>
        <dbReference type="Google" id="ProtNLM"/>
    </source>
</evidence>
<gene>
    <name evidence="5" type="ORF">Psch_04115</name>
</gene>
<dbReference type="GO" id="GO:0070273">
    <property type="term" value="F:phosphatidylinositol-4-phosphate binding"/>
    <property type="evidence" value="ECO:0007669"/>
    <property type="project" value="InterPro"/>
</dbReference>
<keyword evidence="2" id="KW-0333">Golgi apparatus</keyword>
<dbReference type="InterPro" id="IPR038261">
    <property type="entry name" value="GPP34-like_sf"/>
</dbReference>
<comment type="subcellular location">
    <subcellularLocation>
        <location evidence="1">Golgi apparatus membrane</location>
        <topology evidence="1">Peripheral membrane protein</topology>
        <orientation evidence="1">Cytoplasmic side</orientation>
    </subcellularLocation>
</comment>
<dbReference type="EMBL" id="QFGA01000004">
    <property type="protein sequence ID" value="TEB04388.1"/>
    <property type="molecule type" value="Genomic_DNA"/>
</dbReference>
<dbReference type="Proteomes" id="UP000298324">
    <property type="component" value="Unassembled WGS sequence"/>
</dbReference>
<evidence type="ECO:0000256" key="3">
    <source>
        <dbReference type="ARBA" id="ARBA00023121"/>
    </source>
</evidence>
<dbReference type="Pfam" id="PF05719">
    <property type="entry name" value="GPP34"/>
    <property type="match status" value="1"/>
</dbReference>
<keyword evidence="3" id="KW-0446">Lipid-binding</keyword>
<dbReference type="RefSeq" id="WP_190259517.1">
    <property type="nucleotide sequence ID" value="NZ_QFGA01000004.1"/>
</dbReference>
<dbReference type="GO" id="GO:0012505">
    <property type="term" value="C:endomembrane system"/>
    <property type="evidence" value="ECO:0007669"/>
    <property type="project" value="UniProtKB-ARBA"/>
</dbReference>
<keyword evidence="6" id="KW-1185">Reference proteome</keyword>
<evidence type="ECO:0000313" key="5">
    <source>
        <dbReference type="EMBL" id="TEB04388.1"/>
    </source>
</evidence>
<accession>A0A4Y7R5Y7</accession>
<evidence type="ECO:0000256" key="1">
    <source>
        <dbReference type="ARBA" id="ARBA00004255"/>
    </source>
</evidence>
<sequence length="221" mass="24678">MKDLSISQEYVLCSLNKKGKFPALSTEIPVCVLAGGLTELLASNCIQIDEKNKVCVIGNLSEKQFHLKSLFDWLNTSKPMKIEKITQEYSLTFTDKRLNALVTDIGNSLADRGCVTSRKGGIFGNKFYFIPNPDEVDKVIQKIRAELLENGTISDETVALVSLLEKSHQIKKYFSKYESEQLKARLKEIKEAPSNQLVKQMVDYVDMIIAVTAVAAISTAH</sequence>
<keyword evidence="4" id="KW-0472">Membrane</keyword>
<dbReference type="AlphaFoldDB" id="A0A4Y7R5Y7"/>